<evidence type="ECO:0000256" key="5">
    <source>
        <dbReference type="ARBA" id="ARBA00022729"/>
    </source>
</evidence>
<dbReference type="GO" id="GO:0006508">
    <property type="term" value="P:proteolysis"/>
    <property type="evidence" value="ECO:0007669"/>
    <property type="project" value="UniProtKB-KW"/>
</dbReference>
<evidence type="ECO:0000256" key="13">
    <source>
        <dbReference type="SAM" id="MobiDB-lite"/>
    </source>
</evidence>
<dbReference type="InterPro" id="IPR033121">
    <property type="entry name" value="PEPTIDASE_A1"/>
</dbReference>
<proteinExistence type="inferred from homology"/>
<dbReference type="InterPro" id="IPR001969">
    <property type="entry name" value="Aspartic_peptidase_AS"/>
</dbReference>
<evidence type="ECO:0000256" key="9">
    <source>
        <dbReference type="ARBA" id="ARBA00067536"/>
    </source>
</evidence>
<dbReference type="Gene3D" id="2.40.70.10">
    <property type="entry name" value="Acid Proteases"/>
    <property type="match status" value="2"/>
</dbReference>
<keyword evidence="3" id="KW-0325">Glycoprotein</keyword>
<dbReference type="Pfam" id="PF00026">
    <property type="entry name" value="Asp"/>
    <property type="match status" value="1"/>
</dbReference>
<feature type="domain" description="Peptidase A1" evidence="14">
    <location>
        <begin position="63"/>
        <end position="387"/>
    </location>
</feature>
<gene>
    <name evidence="15" type="ORF">BO71DRAFT_407026</name>
</gene>
<dbReference type="GO" id="GO:0004190">
    <property type="term" value="F:aspartic-type endopeptidase activity"/>
    <property type="evidence" value="ECO:0007669"/>
    <property type="project" value="UniProtKB-KW"/>
</dbReference>
<comment type="similarity">
    <text evidence="2 12">Belongs to the peptidase A1 family.</text>
</comment>
<dbReference type="FunFam" id="2.40.70.10:FF:000011">
    <property type="entry name" value="Aspartic protease"/>
    <property type="match status" value="1"/>
</dbReference>
<evidence type="ECO:0000256" key="10">
    <source>
        <dbReference type="ARBA" id="ARBA00068059"/>
    </source>
</evidence>
<evidence type="ECO:0000256" key="4">
    <source>
        <dbReference type="ARBA" id="ARBA00022670"/>
    </source>
</evidence>
<keyword evidence="5" id="KW-0732">Signal</keyword>
<dbReference type="AlphaFoldDB" id="A0A319E962"/>
<evidence type="ECO:0000259" key="14">
    <source>
        <dbReference type="PROSITE" id="PS51767"/>
    </source>
</evidence>
<evidence type="ECO:0000256" key="6">
    <source>
        <dbReference type="ARBA" id="ARBA00022750"/>
    </source>
</evidence>
<evidence type="ECO:0000256" key="1">
    <source>
        <dbReference type="ARBA" id="ARBA00004609"/>
    </source>
</evidence>
<dbReference type="PROSITE" id="PS51767">
    <property type="entry name" value="PEPTIDASE_A1"/>
    <property type="match status" value="1"/>
</dbReference>
<dbReference type="GO" id="GO:0098552">
    <property type="term" value="C:side of membrane"/>
    <property type="evidence" value="ECO:0007669"/>
    <property type="project" value="UniProtKB-KW"/>
</dbReference>
<feature type="region of interest" description="Disordered" evidence="13">
    <location>
        <begin position="446"/>
        <end position="472"/>
    </location>
</feature>
<keyword evidence="6 12" id="KW-0064">Aspartyl protease</keyword>
<comment type="subcellular location">
    <subcellularLocation>
        <location evidence="1">Cell membrane</location>
        <topology evidence="1">Lipid-anchor</topology>
        <topology evidence="1">GPI-anchor</topology>
    </subcellularLocation>
</comment>
<dbReference type="PROSITE" id="PS00141">
    <property type="entry name" value="ASP_PROTEASE"/>
    <property type="match status" value="1"/>
</dbReference>
<dbReference type="GO" id="GO:0005886">
    <property type="term" value="C:plasma membrane"/>
    <property type="evidence" value="ECO:0007669"/>
    <property type="project" value="UniProtKB-SubCell"/>
</dbReference>
<dbReference type="InterPro" id="IPR001461">
    <property type="entry name" value="Aspartic_peptidase_A1"/>
</dbReference>
<dbReference type="VEuPathDB" id="FungiDB:BO71DRAFT_407026"/>
<protein>
    <recommendedName>
        <fullName evidence="10">Probable aspartic-type endopeptidase OPSB</fullName>
    </recommendedName>
    <alternativeName>
        <fullName evidence="9">Probable aspartic-type endopeptidase opsB</fullName>
    </alternativeName>
</protein>
<dbReference type="PANTHER" id="PTHR47966:SF65">
    <property type="entry name" value="ASPARTIC-TYPE ENDOPEPTIDASE"/>
    <property type="match status" value="1"/>
</dbReference>
<evidence type="ECO:0000256" key="7">
    <source>
        <dbReference type="ARBA" id="ARBA00022801"/>
    </source>
</evidence>
<name>A0A319E962_9EURO</name>
<keyword evidence="4 12" id="KW-0645">Protease</keyword>
<keyword evidence="3" id="KW-0472">Membrane</keyword>
<dbReference type="EMBL" id="KZ825826">
    <property type="protein sequence ID" value="PYH97258.1"/>
    <property type="molecule type" value="Genomic_DNA"/>
</dbReference>
<dbReference type="CDD" id="cd05474">
    <property type="entry name" value="SAP_like"/>
    <property type="match status" value="1"/>
</dbReference>
<keyword evidence="8" id="KW-0449">Lipoprotein</keyword>
<dbReference type="InterPro" id="IPR033876">
    <property type="entry name" value="SAP-like"/>
</dbReference>
<dbReference type="OrthoDB" id="771136at2759"/>
<evidence type="ECO:0000313" key="16">
    <source>
        <dbReference type="Proteomes" id="UP000247810"/>
    </source>
</evidence>
<dbReference type="Proteomes" id="UP000247810">
    <property type="component" value="Unassembled WGS sequence"/>
</dbReference>
<evidence type="ECO:0000256" key="8">
    <source>
        <dbReference type="ARBA" id="ARBA00023288"/>
    </source>
</evidence>
<accession>A0A319E962</accession>
<keyword evidence="3" id="KW-0336">GPI-anchor</keyword>
<sequence length="498" mass="51394">MRGASLLPVIAGLSYPCVDALSLHKRDVPAVLDFPIERREGAHPLQKRDSVEVSVKNMVSSYYLLNLTLGTPAQKFSLALDTGSSDIWVNTANSTFCSADGDPCNVYGVYNASASSTYDTVGTSINITYAGGTNAYGPYATDKLTIGNATIDKMQFAIAESSTAAQGIVGIGYQISTYSAEWDNKEYTNLPQALVDSGAIKSAAYSVWLNGLEASTGSVLFGGVNKAQYLGELQTLPIVPVYGEYHSLAIALTGVSVETDSDSNSYTQNLPLSVSLDTGSTFTMLPEALTDKIYKALGATYDEKVGAAYIDCDIREKDYNVTYSFSGATVTVGMSQLILDATETGFPKDTCVFGLVPSEPGVNLLGDTFLRSAYVVYDLANNEISLANTNFNPGHDDILEIGTGTDSVPGATLVPSAVSSATGNGVATATGAGGVQTITGAVTATGATSQSTGGSSGSGDGASTEATSTSSKGMAVLPTSNSMHLLSGLAGAGLLLAL</sequence>
<evidence type="ECO:0000256" key="12">
    <source>
        <dbReference type="RuleBase" id="RU000454"/>
    </source>
</evidence>
<evidence type="ECO:0000256" key="2">
    <source>
        <dbReference type="ARBA" id="ARBA00007447"/>
    </source>
</evidence>
<feature type="active site" evidence="11">
    <location>
        <position position="81"/>
    </location>
</feature>
<dbReference type="PANTHER" id="PTHR47966">
    <property type="entry name" value="BETA-SITE APP-CLEAVING ENZYME, ISOFORM A-RELATED"/>
    <property type="match status" value="1"/>
</dbReference>
<evidence type="ECO:0000256" key="11">
    <source>
        <dbReference type="PIRSR" id="PIRSR601461-1"/>
    </source>
</evidence>
<feature type="active site" evidence="11">
    <location>
        <position position="277"/>
    </location>
</feature>
<keyword evidence="16" id="KW-1185">Reference proteome</keyword>
<evidence type="ECO:0000256" key="3">
    <source>
        <dbReference type="ARBA" id="ARBA00022622"/>
    </source>
</evidence>
<evidence type="ECO:0000313" key="15">
    <source>
        <dbReference type="EMBL" id="PYH97258.1"/>
    </source>
</evidence>
<dbReference type="SUPFAM" id="SSF50630">
    <property type="entry name" value="Acid proteases"/>
    <property type="match status" value="1"/>
</dbReference>
<keyword evidence="7 12" id="KW-0378">Hydrolase</keyword>
<organism evidence="15 16">
    <name type="scientific">Aspergillus ellipticus CBS 707.79</name>
    <dbReference type="NCBI Taxonomy" id="1448320"/>
    <lineage>
        <taxon>Eukaryota</taxon>
        <taxon>Fungi</taxon>
        <taxon>Dikarya</taxon>
        <taxon>Ascomycota</taxon>
        <taxon>Pezizomycotina</taxon>
        <taxon>Eurotiomycetes</taxon>
        <taxon>Eurotiomycetidae</taxon>
        <taxon>Eurotiales</taxon>
        <taxon>Aspergillaceae</taxon>
        <taxon>Aspergillus</taxon>
        <taxon>Aspergillus subgen. Circumdati</taxon>
    </lineage>
</organism>
<dbReference type="STRING" id="1448320.A0A319E962"/>
<dbReference type="PRINTS" id="PR00792">
    <property type="entry name" value="PEPSIN"/>
</dbReference>
<feature type="compositionally biased region" description="Low complexity" evidence="13">
    <location>
        <begin position="461"/>
        <end position="471"/>
    </location>
</feature>
<reference evidence="15 16" key="1">
    <citation type="submission" date="2018-02" db="EMBL/GenBank/DDBJ databases">
        <title>The genomes of Aspergillus section Nigri reveals drivers in fungal speciation.</title>
        <authorList>
            <consortium name="DOE Joint Genome Institute"/>
            <person name="Vesth T.C."/>
            <person name="Nybo J."/>
            <person name="Theobald S."/>
            <person name="Brandl J."/>
            <person name="Frisvad J.C."/>
            <person name="Nielsen K.F."/>
            <person name="Lyhne E.K."/>
            <person name="Kogle M.E."/>
            <person name="Kuo A."/>
            <person name="Riley R."/>
            <person name="Clum A."/>
            <person name="Nolan M."/>
            <person name="Lipzen A."/>
            <person name="Salamov A."/>
            <person name="Henrissat B."/>
            <person name="Wiebenga A."/>
            <person name="De vries R.P."/>
            <person name="Grigoriev I.V."/>
            <person name="Mortensen U.H."/>
            <person name="Andersen M.R."/>
            <person name="Baker S.E."/>
        </authorList>
    </citation>
    <scope>NUCLEOTIDE SEQUENCE [LARGE SCALE GENOMIC DNA]</scope>
    <source>
        <strain evidence="15 16">CBS 707.79</strain>
    </source>
</reference>
<dbReference type="InterPro" id="IPR021109">
    <property type="entry name" value="Peptidase_aspartic_dom_sf"/>
</dbReference>